<dbReference type="SUPFAM" id="SSF50978">
    <property type="entry name" value="WD40 repeat-like"/>
    <property type="match status" value="1"/>
</dbReference>
<accession>A0A7W8HFU1</accession>
<dbReference type="RefSeq" id="WP_183965604.1">
    <property type="nucleotide sequence ID" value="NZ_BAABEW010000001.1"/>
</dbReference>
<dbReference type="EMBL" id="JACHGB010000003">
    <property type="protein sequence ID" value="MBB5271324.1"/>
    <property type="molecule type" value="Genomic_DNA"/>
</dbReference>
<protein>
    <recommendedName>
        <fullName evidence="3">DUF1983 domain-containing protein</fullName>
    </recommendedName>
</protein>
<dbReference type="Proteomes" id="UP000532440">
    <property type="component" value="Unassembled WGS sequence"/>
</dbReference>
<proteinExistence type="predicted"/>
<dbReference type="InterPro" id="IPR036322">
    <property type="entry name" value="WD40_repeat_dom_sf"/>
</dbReference>
<comment type="caution">
    <text evidence="1">The sequence shown here is derived from an EMBL/GenBank/DDBJ whole genome shotgun (WGS) entry which is preliminary data.</text>
</comment>
<keyword evidence="2" id="KW-1185">Reference proteome</keyword>
<organism evidence="1 2">
    <name type="scientific">Quisquiliibacterium transsilvanicum</name>
    <dbReference type="NCBI Taxonomy" id="1549638"/>
    <lineage>
        <taxon>Bacteria</taxon>
        <taxon>Pseudomonadati</taxon>
        <taxon>Pseudomonadota</taxon>
        <taxon>Betaproteobacteria</taxon>
        <taxon>Burkholderiales</taxon>
        <taxon>Burkholderiaceae</taxon>
        <taxon>Quisquiliibacterium</taxon>
    </lineage>
</organism>
<evidence type="ECO:0000313" key="2">
    <source>
        <dbReference type="Proteomes" id="UP000532440"/>
    </source>
</evidence>
<sequence length="1128" mass="115446">MTDAEAFSAAIYNSRLFQSLVKRLDDLSRFDALPEEVRRILLNEISLEAKRRGADIQRLEHKFQSETQSLAYKVEETTAAVQGSSSGVRELAFAAATEARATAGLVNQVQARLDDVGGVTIEESLIAVADRVEGLSGEYMVKINAGRAVAGVGLSASEDPDGNTESAFIVQADTFALVPTYDYAQGTAPWAIAVGETWYDTENRLSYRSTGTGTGNWALYTPVAPFGVDTTDGAIYLNGLVRINATGPTLDELASMGGIKLDYSSQYFKIDATGSPVNATITLTAVLSSGLSGYVDWSSSSGYGGTLPAAGTANTATINVADLTADAAVFTITKVDGADTYTDTVTLVKLRDGTDAVSALLTNEHVTVPANADGSSPVLTGATSSMRVYVGTVDDTANWTFTTSASPGVALSSGSATPDIVVSGLTVDSGTVTKTASKAGYSPISKVFTITKAKAGTSGTNNAVVFIYRRAASAPSKPSVASTYTFSTRSISGLNNSWTATVPAGTDPVWVSTAVASSSSDTDSIAAAEWTNPTILAQNGAVGDTGPSGLNSATVYLYQRTATDTPPALPSATTTYTFATGFVTGFNNGWARELTTTGGPYRWVIQATAASSSATDTISSGEWSEPRILAQDGSNGTAGAAGARGSLAMSAMVSGLIAYPTRVGGKARWSTSNLNEAGAVSADSAATSTICTALGVPALTSNLQIGDTVTLSSIAGGDTWLIGTPTGFTADAIRAMTYGLGVYVAAGTSGKLSTSANGSIWIARTSGFGTTAINAACFAYGLFVIGGDSGKRAWSTDGITWTATSTFDGGGTAITGIACGNEVWVAVGGTKCQVSRNGKDWEATTTPFAGAINAVAFGNGLFVAVGAAGRIYTSADGAAWTLRTSNNTDAYHAVAFGEGRFVAVGAAGKVSVSDTPTGAWAAPTSLGSMTFYACIFGNRTFVVGGSTGNLQTSPDGATWVSRSGFTGASNTIQAAAYGGVRFAAGGFAGSAGLLGYSSSQTPASVTGYWSGSAWVNPGVTIDGNLLVTGSLSAGTGNFNKVVVAYSGFYYSDSLSTNAQGFVDITFSTSGIGTPLWSWAIYTGLDDLMPVLTWIDNTATSVTFRLHIWNKATGAAYVGPVPVLKIAVF</sequence>
<name>A0A7W8HFU1_9BURK</name>
<gene>
    <name evidence="1" type="ORF">HNQ70_001334</name>
</gene>
<dbReference type="AlphaFoldDB" id="A0A7W8HFU1"/>
<evidence type="ECO:0008006" key="3">
    <source>
        <dbReference type="Google" id="ProtNLM"/>
    </source>
</evidence>
<reference evidence="1 2" key="1">
    <citation type="submission" date="2020-08" db="EMBL/GenBank/DDBJ databases">
        <title>Genomic Encyclopedia of Type Strains, Phase IV (KMG-IV): sequencing the most valuable type-strain genomes for metagenomic binning, comparative biology and taxonomic classification.</title>
        <authorList>
            <person name="Goeker M."/>
        </authorList>
    </citation>
    <scope>NUCLEOTIDE SEQUENCE [LARGE SCALE GENOMIC DNA]</scope>
    <source>
        <strain evidence="1 2">DSM 29781</strain>
    </source>
</reference>
<evidence type="ECO:0000313" key="1">
    <source>
        <dbReference type="EMBL" id="MBB5271324.1"/>
    </source>
</evidence>